<gene>
    <name evidence="2" type="ORF">EW146_g3289</name>
</gene>
<proteinExistence type="predicted"/>
<evidence type="ECO:0000313" key="3">
    <source>
        <dbReference type="Proteomes" id="UP000310158"/>
    </source>
</evidence>
<dbReference type="Proteomes" id="UP000310158">
    <property type="component" value="Unassembled WGS sequence"/>
</dbReference>
<dbReference type="EMBL" id="SGPL01000106">
    <property type="protein sequence ID" value="THH17558.1"/>
    <property type="molecule type" value="Genomic_DNA"/>
</dbReference>
<protein>
    <submittedName>
        <fullName evidence="2">Uncharacterized protein</fullName>
    </submittedName>
</protein>
<sequence length="235" mass="25721">MANTPLNFDFLGGLVSMHGGGQPTSPSHMQFNPEQLLKQRLQLNQLQQLQLQNQIMQQQLELLSGQGGGAIMDGSSDRQKSNPQYLGLPTPMPSTELHAQPSPSTDYVSPMTLSYTDASQYRPDGHPHLPLPDMALSTHHIPNAAHGVHSAPANLVFNTNPPMPLPSPGEMDFDLSPLTSPWLEAYKQDPSRMNSNHKRTASPGEEEQAKLARQRQSPAIHAQNSTTAITRIEIS</sequence>
<organism evidence="2 3">
    <name type="scientific">Bondarzewia mesenterica</name>
    <dbReference type="NCBI Taxonomy" id="1095465"/>
    <lineage>
        <taxon>Eukaryota</taxon>
        <taxon>Fungi</taxon>
        <taxon>Dikarya</taxon>
        <taxon>Basidiomycota</taxon>
        <taxon>Agaricomycotina</taxon>
        <taxon>Agaricomycetes</taxon>
        <taxon>Russulales</taxon>
        <taxon>Bondarzewiaceae</taxon>
        <taxon>Bondarzewia</taxon>
    </lineage>
</organism>
<keyword evidence="3" id="KW-1185">Reference proteome</keyword>
<feature type="region of interest" description="Disordered" evidence="1">
    <location>
        <begin position="68"/>
        <end position="107"/>
    </location>
</feature>
<dbReference type="AlphaFoldDB" id="A0A4S4LZV0"/>
<reference evidence="2 3" key="1">
    <citation type="submission" date="2019-02" db="EMBL/GenBank/DDBJ databases">
        <title>Genome sequencing of the rare red list fungi Bondarzewia mesenterica.</title>
        <authorList>
            <person name="Buettner E."/>
            <person name="Kellner H."/>
        </authorList>
    </citation>
    <scope>NUCLEOTIDE SEQUENCE [LARGE SCALE GENOMIC DNA]</scope>
    <source>
        <strain evidence="2 3">DSM 108281</strain>
    </source>
</reference>
<accession>A0A4S4LZV0</accession>
<name>A0A4S4LZV0_9AGAM</name>
<dbReference type="OrthoDB" id="5344169at2759"/>
<feature type="region of interest" description="Disordered" evidence="1">
    <location>
        <begin position="188"/>
        <end position="235"/>
    </location>
</feature>
<comment type="caution">
    <text evidence="2">The sequence shown here is derived from an EMBL/GenBank/DDBJ whole genome shotgun (WGS) entry which is preliminary data.</text>
</comment>
<feature type="compositionally biased region" description="Polar residues" evidence="1">
    <location>
        <begin position="214"/>
        <end position="229"/>
    </location>
</feature>
<evidence type="ECO:0000313" key="2">
    <source>
        <dbReference type="EMBL" id="THH17558.1"/>
    </source>
</evidence>
<evidence type="ECO:0000256" key="1">
    <source>
        <dbReference type="SAM" id="MobiDB-lite"/>
    </source>
</evidence>